<evidence type="ECO:0000313" key="4">
    <source>
        <dbReference type="Proteomes" id="UP000306317"/>
    </source>
</evidence>
<dbReference type="GO" id="GO:0003924">
    <property type="term" value="F:GTPase activity"/>
    <property type="evidence" value="ECO:0007669"/>
    <property type="project" value="InterPro"/>
</dbReference>
<keyword evidence="4" id="KW-1185">Reference proteome</keyword>
<dbReference type="PANTHER" id="PTHR32120">
    <property type="entry name" value="SMALL RIBOSOMAL SUBUNIT BIOGENESIS GTPASE RSGA"/>
    <property type="match status" value="1"/>
</dbReference>
<dbReference type="InterPro" id="IPR010914">
    <property type="entry name" value="RsgA_GTPase_dom"/>
</dbReference>
<sequence length="242" mass="25364">MSVQFPTLSQLGWRPGLSQHLTLQDFEAGYPARVIDVHRGGMSVLSSRGATVLPLPPGEAPAPVVGDWLLLEMDAPHVLCRIEPHSALAGSAANLDSLFVVDSCGDDLDLPRLERYLALAFAAGVEPVIVLTRADLCAQIPSCIRSVQAVAPGVACIAVDATTASTTKPLQAWLDSGQTVAFVGAPGVGKSSLIDTLAGDAPRHAGMFQLSGGAWVIDTPELRELRADEVDTDLQALDIEPA</sequence>
<evidence type="ECO:0000259" key="2">
    <source>
        <dbReference type="Pfam" id="PF03193"/>
    </source>
</evidence>
<dbReference type="Gene3D" id="3.40.50.300">
    <property type="entry name" value="P-loop containing nucleotide triphosphate hydrolases"/>
    <property type="match status" value="1"/>
</dbReference>
<gene>
    <name evidence="3" type="ORF">B1991_09790</name>
</gene>
<organism evidence="3 4">
    <name type="scientific">Rhodanobacter lindaniclasticus</name>
    <dbReference type="NCBI Taxonomy" id="75310"/>
    <lineage>
        <taxon>Bacteria</taxon>
        <taxon>Pseudomonadati</taxon>
        <taxon>Pseudomonadota</taxon>
        <taxon>Gammaproteobacteria</taxon>
        <taxon>Lysobacterales</taxon>
        <taxon>Rhodanobacteraceae</taxon>
        <taxon>Rhodanobacter</taxon>
    </lineage>
</organism>
<feature type="domain" description="EngC GTPase" evidence="2">
    <location>
        <begin position="91"/>
        <end position="201"/>
    </location>
</feature>
<evidence type="ECO:0000313" key="3">
    <source>
        <dbReference type="EMBL" id="THD07205.1"/>
    </source>
</evidence>
<keyword evidence="1" id="KW-0690">Ribosome biogenesis</keyword>
<reference evidence="3 4" key="1">
    <citation type="submission" date="2017-02" db="EMBL/GenBank/DDBJ databases">
        <title>Whole genome sequencing of Rhodanobacter lindaniclasticus DSM 17932.</title>
        <authorList>
            <person name="Kumar S."/>
            <person name="Patil P."/>
            <person name="Patil P.B."/>
        </authorList>
    </citation>
    <scope>NUCLEOTIDE SEQUENCE [LARGE SCALE GENOMIC DNA]</scope>
    <source>
        <strain evidence="3 4">DSM 17932</strain>
    </source>
</reference>
<dbReference type="PANTHER" id="PTHR32120:SF10">
    <property type="entry name" value="SMALL RIBOSOMAL SUBUNIT BIOGENESIS GTPASE RSGA"/>
    <property type="match status" value="1"/>
</dbReference>
<dbReference type="InterPro" id="IPR027417">
    <property type="entry name" value="P-loop_NTPase"/>
</dbReference>
<comment type="caution">
    <text evidence="3">The sequence shown here is derived from an EMBL/GenBank/DDBJ whole genome shotgun (WGS) entry which is preliminary data.</text>
</comment>
<dbReference type="AlphaFoldDB" id="A0A4S3KF52"/>
<dbReference type="GO" id="GO:0042254">
    <property type="term" value="P:ribosome biogenesis"/>
    <property type="evidence" value="ECO:0007669"/>
    <property type="project" value="UniProtKB-KW"/>
</dbReference>
<accession>A0A4S3KF52</accession>
<dbReference type="GO" id="GO:0005525">
    <property type="term" value="F:GTP binding"/>
    <property type="evidence" value="ECO:0007669"/>
    <property type="project" value="InterPro"/>
</dbReference>
<dbReference type="OrthoDB" id="9809485at2"/>
<dbReference type="Pfam" id="PF03193">
    <property type="entry name" value="RsgA_GTPase"/>
    <property type="match status" value="1"/>
</dbReference>
<proteinExistence type="predicted"/>
<dbReference type="InterPro" id="IPR004881">
    <property type="entry name" value="Ribosome_biogen_GTPase_RsgA"/>
</dbReference>
<name>A0A4S3KF52_9GAMM</name>
<dbReference type="Proteomes" id="UP000306317">
    <property type="component" value="Unassembled WGS sequence"/>
</dbReference>
<protein>
    <recommendedName>
        <fullName evidence="2">EngC GTPase domain-containing protein</fullName>
    </recommendedName>
</protein>
<evidence type="ECO:0000256" key="1">
    <source>
        <dbReference type="ARBA" id="ARBA00022517"/>
    </source>
</evidence>
<dbReference type="SUPFAM" id="SSF52540">
    <property type="entry name" value="P-loop containing nucleoside triphosphate hydrolases"/>
    <property type="match status" value="1"/>
</dbReference>
<dbReference type="RefSeq" id="WP_136258548.1">
    <property type="nucleotide sequence ID" value="NZ_MWIO01000027.1"/>
</dbReference>
<dbReference type="EMBL" id="MWIO01000027">
    <property type="protein sequence ID" value="THD07205.1"/>
    <property type="molecule type" value="Genomic_DNA"/>
</dbReference>